<feature type="signal peptide" evidence="1">
    <location>
        <begin position="1"/>
        <end position="23"/>
    </location>
</feature>
<dbReference type="AlphaFoldDB" id="V6LUE6"/>
<proteinExistence type="predicted"/>
<dbReference type="EMBL" id="KI545997">
    <property type="protein sequence ID" value="EST48190.1"/>
    <property type="molecule type" value="Genomic_DNA"/>
</dbReference>
<name>V6LUE6_9EUKA</name>
<feature type="non-terminal residue" evidence="2">
    <location>
        <position position="1"/>
    </location>
</feature>
<accession>V6LUE6</accession>
<gene>
    <name evidence="2" type="ORF">SS50377_11628</name>
</gene>
<protein>
    <submittedName>
        <fullName evidence="2">Uncharacterized protein</fullName>
    </submittedName>
</protein>
<feature type="chain" id="PRO_5004749225" evidence="1">
    <location>
        <begin position="24"/>
        <end position="264"/>
    </location>
</feature>
<evidence type="ECO:0000313" key="2">
    <source>
        <dbReference type="EMBL" id="EST48190.1"/>
    </source>
</evidence>
<keyword evidence="1" id="KW-0732">Signal</keyword>
<reference evidence="2" key="1">
    <citation type="journal article" date="2014" name="PLoS Genet.">
        <title>The Genome of Spironucleus salmonicida Highlights a Fish Pathogen Adapted to Fluctuating Environments.</title>
        <authorList>
            <person name="Xu F."/>
            <person name="Jerlstrom-Hultqvist J."/>
            <person name="Einarsson E."/>
            <person name="Astvaldsson A."/>
            <person name="Svard S.G."/>
            <person name="Andersson J.O."/>
        </authorList>
    </citation>
    <scope>NUCLEOTIDE SEQUENCE</scope>
</reference>
<sequence>FRNRDQRCIVSSVALPVLTPVVALRCTKPDSVCCLPSRGTANGSKVAAVQHANLGPTVRGGNLDTDSGLDMKARSGVVVGTVLAIMSVQKQVIMEWKGSLWYSPAGQILMGAFPPAPPSGSPGSGSYHLIIACTIRTQVPSSLQYHSHESFQMQVQFHKNHANRSEIQLPNQRMSFQIRDEPDERQNQIMIVMIIPFLMYMHRRLASLFIRFRLYLNANHFQNVGTYIHFQFQLKILHDQFNILLEIWQFILEKGFFQKDSFLN</sequence>
<organism evidence="2">
    <name type="scientific">Spironucleus salmonicida</name>
    <dbReference type="NCBI Taxonomy" id="348837"/>
    <lineage>
        <taxon>Eukaryota</taxon>
        <taxon>Metamonada</taxon>
        <taxon>Diplomonadida</taxon>
        <taxon>Hexamitidae</taxon>
        <taxon>Hexamitinae</taxon>
        <taxon>Spironucleus</taxon>
    </lineage>
</organism>
<evidence type="ECO:0000256" key="1">
    <source>
        <dbReference type="SAM" id="SignalP"/>
    </source>
</evidence>